<dbReference type="PATRIC" id="fig|1003195.11.peg.394"/>
<evidence type="ECO:0000313" key="2">
    <source>
        <dbReference type="EMBL" id="AEW99524.1"/>
    </source>
</evidence>
<feature type="chain" id="PRO_5003373450" description="Secreted protein" evidence="1">
    <location>
        <begin position="30"/>
        <end position="119"/>
    </location>
</feature>
<gene>
    <name evidence="2" type="ordered locus">SCATT_p13310</name>
</gene>
<evidence type="ECO:0000313" key="3">
    <source>
        <dbReference type="Proteomes" id="UP000007842"/>
    </source>
</evidence>
<keyword evidence="1" id="KW-0732">Signal</keyword>
<organism evidence="2 3">
    <name type="scientific">Streptantibioticus cattleyicolor (strain ATCC 35852 / DSM 46488 / JCM 4925 / NBRC 14057 / NRRL 8057)</name>
    <name type="common">Streptomyces cattleya</name>
    <dbReference type="NCBI Taxonomy" id="1003195"/>
    <lineage>
        <taxon>Bacteria</taxon>
        <taxon>Bacillati</taxon>
        <taxon>Actinomycetota</taxon>
        <taxon>Actinomycetes</taxon>
        <taxon>Kitasatosporales</taxon>
        <taxon>Streptomycetaceae</taxon>
        <taxon>Streptantibioticus</taxon>
    </lineage>
</organism>
<accession>G8XFR3</accession>
<accession>F8JLP7</accession>
<reference evidence="3" key="1">
    <citation type="submission" date="2011-12" db="EMBL/GenBank/DDBJ databases">
        <title>Complete genome sequence of Streptomyces cattleya strain DSM 46488.</title>
        <authorList>
            <person name="Ou H.-Y."/>
            <person name="Li P."/>
            <person name="Zhao C."/>
            <person name="O'Hagan D."/>
            <person name="Deng Z."/>
        </authorList>
    </citation>
    <scope>NUCLEOTIDE SEQUENCE [LARGE SCALE GENOMIC DNA]</scope>
    <source>
        <strain evidence="3">ATCC 35852 / DSM 46488 / JCM 4925 / NBRC 14057 / NRRL 8057</strain>
        <plasmid evidence="3">Plasmid pSCATT</plasmid>
    </source>
</reference>
<name>F8JLP7_STREN</name>
<feature type="signal peptide" evidence="1">
    <location>
        <begin position="1"/>
        <end position="29"/>
    </location>
</feature>
<keyword evidence="2" id="KW-0614">Plasmid</keyword>
<protein>
    <recommendedName>
        <fullName evidence="4">Secreted protein</fullName>
    </recommendedName>
</protein>
<proteinExistence type="predicted"/>
<dbReference type="RefSeq" id="WP_014150866.1">
    <property type="nucleotide sequence ID" value="NC_016113.1"/>
</dbReference>
<evidence type="ECO:0008006" key="4">
    <source>
        <dbReference type="Google" id="ProtNLM"/>
    </source>
</evidence>
<geneLocation type="plasmid" evidence="2 3">
    <name>pSCATT</name>
</geneLocation>
<evidence type="ECO:0000256" key="1">
    <source>
        <dbReference type="SAM" id="SignalP"/>
    </source>
</evidence>
<dbReference type="HOGENOM" id="CLU_2060036_0_0_11"/>
<dbReference type="AlphaFoldDB" id="F8JLP7"/>
<dbReference type="KEGG" id="sct:SCAT_p0411"/>
<dbReference type="Proteomes" id="UP000007842">
    <property type="component" value="Plasmid pSCATT"/>
</dbReference>
<dbReference type="KEGG" id="scy:SCATT_p13310"/>
<dbReference type="EMBL" id="CP003229">
    <property type="protein sequence ID" value="AEW99524.1"/>
    <property type="molecule type" value="Genomic_DNA"/>
</dbReference>
<sequence>MRRKIQGRVGVLAALSAAAVLTVPGSAEAATGTVVIDNGSQVLTNSPNGTCYTKLLGSNGYPGAHSVTNNTNVNVTAYFSKDCTGSATDGVVIPPGTTDLASRYGSWGFLTVWNSIKVG</sequence>
<keyword evidence="3" id="KW-1185">Reference proteome</keyword>